<dbReference type="Araport" id="AT2G11225"/>
<dbReference type="EMBL" id="CP002685">
    <property type="protein sequence ID" value="ANM61491.1"/>
    <property type="molecule type" value="Genomic_DNA"/>
</dbReference>
<evidence type="ECO:0000313" key="4">
    <source>
        <dbReference type="Proteomes" id="UP000006548"/>
    </source>
</evidence>
<dbReference type="Proteomes" id="UP000006548">
    <property type="component" value="Chromosome 2"/>
</dbReference>
<feature type="region of interest" description="Disordered" evidence="1">
    <location>
        <begin position="1"/>
        <end position="33"/>
    </location>
</feature>
<gene>
    <name evidence="2 3" type="ordered locus">At2g11225</name>
</gene>
<proteinExistence type="predicted"/>
<keyword evidence="4" id="KW-1185">Reference proteome</keyword>
<sequence length="320" mass="36158">MGRGKADGELIQPRRSEDREQADLYHAASGPIGVEEVERDSHGSFQTKGQQILVCELHSSQSDQPDDFVGLGTERDYLVLEDLQRQALSVGCAQLTYCRVTSLSSPMIWSLVGMGGGGGGGPARRDRCSLEVEVYSSYFSKILRTTLINRRTNEIRASLPSGKSTMVSRTSDFRPSTKTFSFAEELNFSQVYANSFEHILVPVMFWESLDINPKGDLRGKGVRDCRFPLLKDDHPLIIVSKQNWKQPLPRSEPVAFPFRFHRFERKGKRDHNRWIDGFVRRSIRVRELASMRSEVSSSGARILLRIGGDSSLSIHLPLRW</sequence>
<protein>
    <submittedName>
        <fullName evidence="3">Uncharacterized protein</fullName>
    </submittedName>
</protein>
<dbReference type="RefSeq" id="NP_001323707.1">
    <property type="nucleotide sequence ID" value="NM_001335371.1"/>
</dbReference>
<dbReference type="FunCoup" id="A0A1P8AXU1">
    <property type="interactions" value="93"/>
</dbReference>
<dbReference type="AlphaFoldDB" id="A0A1P8AXU1"/>
<dbReference type="GeneID" id="28718249"/>
<organism evidence="3 4">
    <name type="scientific">Arabidopsis thaliana</name>
    <name type="common">Mouse-ear cress</name>
    <dbReference type="NCBI Taxonomy" id="3702"/>
    <lineage>
        <taxon>Eukaryota</taxon>
        <taxon>Viridiplantae</taxon>
        <taxon>Streptophyta</taxon>
        <taxon>Embryophyta</taxon>
        <taxon>Tracheophyta</taxon>
        <taxon>Spermatophyta</taxon>
        <taxon>Magnoliopsida</taxon>
        <taxon>eudicotyledons</taxon>
        <taxon>Gunneridae</taxon>
        <taxon>Pentapetalae</taxon>
        <taxon>rosids</taxon>
        <taxon>malvids</taxon>
        <taxon>Brassicales</taxon>
        <taxon>Brassicaceae</taxon>
        <taxon>Camelineae</taxon>
        <taxon>Arabidopsis</taxon>
    </lineage>
</organism>
<dbReference type="InParanoid" id="A0A1P8AXU1"/>
<dbReference type="TAIR" id="AT2G11225"/>
<evidence type="ECO:0000256" key="1">
    <source>
        <dbReference type="SAM" id="MobiDB-lite"/>
    </source>
</evidence>
<evidence type="ECO:0000313" key="3">
    <source>
        <dbReference type="EMBL" id="ANM61491.1"/>
    </source>
</evidence>
<dbReference type="KEGG" id="ath:AT2G11225"/>
<reference evidence="3 4" key="1">
    <citation type="journal article" date="1999" name="Nature">
        <title>Sequence and analysis of chromosome 2 of the plant Arabidopsis thaliana.</title>
        <authorList>
            <person name="Lin X."/>
            <person name="Kaul S."/>
            <person name="Rounsley S."/>
            <person name="Shea T.P."/>
            <person name="Benito M.I."/>
            <person name="Town C.D."/>
            <person name="Fujii C.Y."/>
            <person name="Mason T."/>
            <person name="Bowman C.L."/>
            <person name="Barnstead M."/>
            <person name="Feldblyum T.V."/>
            <person name="Buell C.R."/>
            <person name="Ketchum K.A."/>
            <person name="Lee J."/>
            <person name="Ronning C.M."/>
            <person name="Koo H.L."/>
            <person name="Moffat K.S."/>
            <person name="Cronin L.A."/>
            <person name="Shen M."/>
            <person name="Pai G."/>
            <person name="Van Aken S."/>
            <person name="Umayam L."/>
            <person name="Tallon L.J."/>
            <person name="Gill J.E."/>
            <person name="Adams M.D."/>
            <person name="Carrera A.J."/>
            <person name="Creasy T.H."/>
            <person name="Goodman H.M."/>
            <person name="Somerville C.R."/>
            <person name="Copenhaver G.P."/>
            <person name="Preuss D."/>
            <person name="Nierman W.C."/>
            <person name="White O."/>
            <person name="Eisen J.A."/>
            <person name="Salzberg S.L."/>
            <person name="Fraser C.M."/>
            <person name="Venter J.C."/>
        </authorList>
    </citation>
    <scope>NUCLEOTIDE SEQUENCE [LARGE SCALE GENOMIC DNA]</scope>
    <source>
        <strain evidence="4">cv. Columbia</strain>
    </source>
</reference>
<accession>A0A1P8AXU1</accession>
<name>A0A1P8AXU1_ARATH</name>
<feature type="compositionally biased region" description="Basic and acidic residues" evidence="1">
    <location>
        <begin position="1"/>
        <end position="23"/>
    </location>
</feature>
<reference evidence="4" key="2">
    <citation type="journal article" date="2017" name="Plant J.">
        <title>Araport11: a complete reannotation of the Arabidopsis thaliana reference genome.</title>
        <authorList>
            <person name="Cheng C.Y."/>
            <person name="Krishnakumar V."/>
            <person name="Chan A.P."/>
            <person name="Thibaud-Nissen F."/>
            <person name="Schobel S."/>
            <person name="Town C.D."/>
        </authorList>
    </citation>
    <scope>GENOME REANNOTATION</scope>
    <source>
        <strain evidence="4">cv. Columbia</strain>
    </source>
</reference>
<evidence type="ECO:0000313" key="2">
    <source>
        <dbReference type="Araport" id="AT2G11225"/>
    </source>
</evidence>